<accession>A0A1F7I9D2</accession>
<feature type="transmembrane region" description="Helical" evidence="1">
    <location>
        <begin position="136"/>
        <end position="157"/>
    </location>
</feature>
<dbReference type="Proteomes" id="UP000177698">
    <property type="component" value="Unassembled WGS sequence"/>
</dbReference>
<protein>
    <recommendedName>
        <fullName evidence="2">DUF5671 domain-containing protein</fullName>
    </recommendedName>
</protein>
<evidence type="ECO:0000256" key="1">
    <source>
        <dbReference type="SAM" id="Phobius"/>
    </source>
</evidence>
<sequence>MDNKNERNLTHGLWDSFEHVLLFFSLYIMMITLSSTLHIFIDHWIPSSLKLQEVSNYLMDFNLSLLRFYVAGLIITYPIFAFLFLNIVKRTRQYPEVRKLKSRKVLTYLTLFFTFLLLIFNAISIVYNFLDGNVSVNFLLHFITTGTVNGLVFVYYLHQIKEDKKVYV</sequence>
<evidence type="ECO:0000313" key="4">
    <source>
        <dbReference type="Proteomes" id="UP000177698"/>
    </source>
</evidence>
<dbReference type="STRING" id="1802056.A2954_01740"/>
<gene>
    <name evidence="3" type="ORF">A2954_01740</name>
</gene>
<dbReference type="InterPro" id="IPR043728">
    <property type="entry name" value="DUF5671"/>
</dbReference>
<evidence type="ECO:0000259" key="2">
    <source>
        <dbReference type="Pfam" id="PF18920"/>
    </source>
</evidence>
<dbReference type="Pfam" id="PF18920">
    <property type="entry name" value="DUF5671"/>
    <property type="match status" value="1"/>
</dbReference>
<keyword evidence="1" id="KW-0472">Membrane</keyword>
<feature type="transmembrane region" description="Helical" evidence="1">
    <location>
        <begin position="20"/>
        <end position="41"/>
    </location>
</feature>
<proteinExistence type="predicted"/>
<name>A0A1F7I9D2_9BACT</name>
<dbReference type="EMBL" id="MGAG01000032">
    <property type="protein sequence ID" value="OGK39970.1"/>
    <property type="molecule type" value="Genomic_DNA"/>
</dbReference>
<dbReference type="AlphaFoldDB" id="A0A1F7I9D2"/>
<organism evidence="3 4">
    <name type="scientific">Candidatus Roizmanbacteria bacterium RIFCSPLOWO2_01_FULL_37_12</name>
    <dbReference type="NCBI Taxonomy" id="1802056"/>
    <lineage>
        <taxon>Bacteria</taxon>
        <taxon>Candidatus Roizmaniibacteriota</taxon>
    </lineage>
</organism>
<feature type="domain" description="DUF5671" evidence="2">
    <location>
        <begin position="17"/>
        <end position="141"/>
    </location>
</feature>
<evidence type="ECO:0000313" key="3">
    <source>
        <dbReference type="EMBL" id="OGK39970.1"/>
    </source>
</evidence>
<keyword evidence="1" id="KW-0812">Transmembrane</keyword>
<feature type="transmembrane region" description="Helical" evidence="1">
    <location>
        <begin position="105"/>
        <end position="130"/>
    </location>
</feature>
<reference evidence="3 4" key="1">
    <citation type="journal article" date="2016" name="Nat. Commun.">
        <title>Thousands of microbial genomes shed light on interconnected biogeochemical processes in an aquifer system.</title>
        <authorList>
            <person name="Anantharaman K."/>
            <person name="Brown C.T."/>
            <person name="Hug L.A."/>
            <person name="Sharon I."/>
            <person name="Castelle C.J."/>
            <person name="Probst A.J."/>
            <person name="Thomas B.C."/>
            <person name="Singh A."/>
            <person name="Wilkins M.J."/>
            <person name="Karaoz U."/>
            <person name="Brodie E.L."/>
            <person name="Williams K.H."/>
            <person name="Hubbard S.S."/>
            <person name="Banfield J.F."/>
        </authorList>
    </citation>
    <scope>NUCLEOTIDE SEQUENCE [LARGE SCALE GENOMIC DNA]</scope>
</reference>
<comment type="caution">
    <text evidence="3">The sequence shown here is derived from an EMBL/GenBank/DDBJ whole genome shotgun (WGS) entry which is preliminary data.</text>
</comment>
<keyword evidence="1" id="KW-1133">Transmembrane helix</keyword>
<feature type="transmembrane region" description="Helical" evidence="1">
    <location>
        <begin position="61"/>
        <end position="85"/>
    </location>
</feature>